<dbReference type="Proteomes" id="UP000010878">
    <property type="component" value="Chromosome"/>
</dbReference>
<dbReference type="GeneID" id="14403138"/>
<evidence type="ECO:0000256" key="1">
    <source>
        <dbReference type="ARBA" id="ARBA00001946"/>
    </source>
</evidence>
<keyword evidence="4 8" id="KW-0479">Metal-binding</keyword>
<dbReference type="GO" id="GO:0004540">
    <property type="term" value="F:RNA nuclease activity"/>
    <property type="evidence" value="ECO:0007669"/>
    <property type="project" value="InterPro"/>
</dbReference>
<keyword evidence="2 8" id="KW-1277">Toxin-antitoxin system</keyword>
<dbReference type="InterPro" id="IPR022907">
    <property type="entry name" value="VapC_family"/>
</dbReference>
<dbReference type="GO" id="GO:0016787">
    <property type="term" value="F:hydrolase activity"/>
    <property type="evidence" value="ECO:0007669"/>
    <property type="project" value="UniProtKB-KW"/>
</dbReference>
<dbReference type="PANTHER" id="PTHR33653">
    <property type="entry name" value="RIBONUCLEASE VAPC2"/>
    <property type="match status" value="1"/>
</dbReference>
<dbReference type="InterPro" id="IPR002716">
    <property type="entry name" value="PIN_dom"/>
</dbReference>
<keyword evidence="3 8" id="KW-0540">Nuclease</keyword>
<comment type="function">
    <text evidence="8">Toxic component of a toxin-antitoxin (TA) system. An RNase.</text>
</comment>
<evidence type="ECO:0000256" key="5">
    <source>
        <dbReference type="ARBA" id="ARBA00022801"/>
    </source>
</evidence>
<dbReference type="AlphaFoldDB" id="L0K1T1"/>
<dbReference type="STRING" id="694430.Natoc_2751"/>
<dbReference type="KEGG" id="nou:Natoc_2751"/>
<evidence type="ECO:0000313" key="10">
    <source>
        <dbReference type="EMBL" id="AGB38510.1"/>
    </source>
</evidence>
<dbReference type="HOGENOM" id="CLU_118482_3_4_2"/>
<evidence type="ECO:0000256" key="8">
    <source>
        <dbReference type="HAMAP-Rule" id="MF_00265"/>
    </source>
</evidence>
<dbReference type="Gene3D" id="3.40.50.1010">
    <property type="entry name" value="5'-nuclease"/>
    <property type="match status" value="1"/>
</dbReference>
<protein>
    <recommendedName>
        <fullName evidence="8">Ribonuclease VapC</fullName>
        <shortName evidence="8">RNase VapC</shortName>
        <ecNumber evidence="8">3.1.-.-</ecNumber>
    </recommendedName>
    <alternativeName>
        <fullName evidence="8">Putative toxin VapC</fullName>
    </alternativeName>
</protein>
<feature type="binding site" evidence="8">
    <location>
        <position position="100"/>
    </location>
    <ligand>
        <name>Mg(2+)</name>
        <dbReference type="ChEBI" id="CHEBI:18420"/>
    </ligand>
</feature>
<sequence length="133" mass="14840">MKLLDTTFLIHYWGGVDAVADYLESNDESEFVTTALNIKEIAVGRELQGELDPHEIRSTFDWVTILPFTAEHAFVAGELEAALRRDDAFDQDKINSLAGDLLIASVATERNATVVTRNRADFELFDGVSVETY</sequence>
<keyword evidence="8" id="KW-0800">Toxin</keyword>
<evidence type="ECO:0000256" key="7">
    <source>
        <dbReference type="ARBA" id="ARBA00038093"/>
    </source>
</evidence>
<dbReference type="InterPro" id="IPR029060">
    <property type="entry name" value="PIN-like_dom_sf"/>
</dbReference>
<feature type="domain" description="PIN" evidence="9">
    <location>
        <begin position="3"/>
        <end position="122"/>
    </location>
</feature>
<name>L0K1T1_9EURY</name>
<dbReference type="EMBL" id="CP003929">
    <property type="protein sequence ID" value="AGB38510.1"/>
    <property type="molecule type" value="Genomic_DNA"/>
</dbReference>
<dbReference type="GO" id="GO:0000287">
    <property type="term" value="F:magnesium ion binding"/>
    <property type="evidence" value="ECO:0007669"/>
    <property type="project" value="UniProtKB-UniRule"/>
</dbReference>
<keyword evidence="11" id="KW-1185">Reference proteome</keyword>
<dbReference type="RefSeq" id="WP_015321949.1">
    <property type="nucleotide sequence ID" value="NC_019974.1"/>
</dbReference>
<accession>L0K1T1</accession>
<evidence type="ECO:0000256" key="3">
    <source>
        <dbReference type="ARBA" id="ARBA00022722"/>
    </source>
</evidence>
<comment type="cofactor">
    <cofactor evidence="1 8">
        <name>Mg(2+)</name>
        <dbReference type="ChEBI" id="CHEBI:18420"/>
    </cofactor>
</comment>
<evidence type="ECO:0000256" key="2">
    <source>
        <dbReference type="ARBA" id="ARBA00022649"/>
    </source>
</evidence>
<reference evidence="10 11" key="1">
    <citation type="submission" date="2012-11" db="EMBL/GenBank/DDBJ databases">
        <title>FINISHED of Natronococcus occultus SP4, DSM 3396.</title>
        <authorList>
            <consortium name="DOE Joint Genome Institute"/>
            <person name="Eisen J."/>
            <person name="Huntemann M."/>
            <person name="Wei C.-L."/>
            <person name="Han J."/>
            <person name="Detter J.C."/>
            <person name="Han C."/>
            <person name="Tapia R."/>
            <person name="Chen A."/>
            <person name="Kyrpides N."/>
            <person name="Mavromatis K."/>
            <person name="Markowitz V."/>
            <person name="Szeto E."/>
            <person name="Ivanova N."/>
            <person name="Mikhailova N."/>
            <person name="Ovchinnikova G."/>
            <person name="Pagani I."/>
            <person name="Pati A."/>
            <person name="Goodwin L."/>
            <person name="Nordberg H.P."/>
            <person name="Cantor M.N."/>
            <person name="Hua S.X."/>
            <person name="Woyke T."/>
            <person name="Eisen J."/>
            <person name="Klenk H.-P."/>
            <person name="Klenk H.-P."/>
        </authorList>
    </citation>
    <scope>NUCLEOTIDE SEQUENCE [LARGE SCALE GENOMIC DNA]</scope>
    <source>
        <strain evidence="10 11">SP4</strain>
    </source>
</reference>
<keyword evidence="6 8" id="KW-0460">Magnesium</keyword>
<evidence type="ECO:0000313" key="11">
    <source>
        <dbReference type="Proteomes" id="UP000010878"/>
    </source>
</evidence>
<dbReference type="EC" id="3.1.-.-" evidence="8"/>
<dbReference type="HAMAP" id="MF_00265">
    <property type="entry name" value="VapC_Nob1"/>
    <property type="match status" value="1"/>
</dbReference>
<dbReference type="Pfam" id="PF01850">
    <property type="entry name" value="PIN"/>
    <property type="match status" value="1"/>
</dbReference>
<proteinExistence type="inferred from homology"/>
<evidence type="ECO:0000256" key="4">
    <source>
        <dbReference type="ARBA" id="ARBA00022723"/>
    </source>
</evidence>
<gene>
    <name evidence="8" type="primary">vapC</name>
    <name evidence="10" type="ORF">Natoc_2751</name>
</gene>
<dbReference type="PANTHER" id="PTHR33653:SF1">
    <property type="entry name" value="RIBONUCLEASE VAPC2"/>
    <property type="match status" value="1"/>
</dbReference>
<organism evidence="10 11">
    <name type="scientific">Natronococcus occultus SP4</name>
    <dbReference type="NCBI Taxonomy" id="694430"/>
    <lineage>
        <taxon>Archaea</taxon>
        <taxon>Methanobacteriati</taxon>
        <taxon>Methanobacteriota</taxon>
        <taxon>Stenosarchaea group</taxon>
        <taxon>Halobacteria</taxon>
        <taxon>Halobacteriales</taxon>
        <taxon>Natrialbaceae</taxon>
        <taxon>Natronococcus</taxon>
    </lineage>
</organism>
<dbReference type="OrthoDB" id="147588at2157"/>
<feature type="binding site" evidence="8">
    <location>
        <position position="5"/>
    </location>
    <ligand>
        <name>Mg(2+)</name>
        <dbReference type="ChEBI" id="CHEBI:18420"/>
    </ligand>
</feature>
<dbReference type="GO" id="GO:0090729">
    <property type="term" value="F:toxin activity"/>
    <property type="evidence" value="ECO:0007669"/>
    <property type="project" value="UniProtKB-KW"/>
</dbReference>
<dbReference type="SUPFAM" id="SSF88723">
    <property type="entry name" value="PIN domain-like"/>
    <property type="match status" value="1"/>
</dbReference>
<dbReference type="InterPro" id="IPR050556">
    <property type="entry name" value="Type_II_TA_system_RNase"/>
</dbReference>
<comment type="similarity">
    <text evidence="7 8">Belongs to the PINc/VapC protein family.</text>
</comment>
<dbReference type="eggNOG" id="arCOG02219">
    <property type="taxonomic scope" value="Archaea"/>
</dbReference>
<evidence type="ECO:0000256" key="6">
    <source>
        <dbReference type="ARBA" id="ARBA00022842"/>
    </source>
</evidence>
<evidence type="ECO:0000259" key="9">
    <source>
        <dbReference type="Pfam" id="PF01850"/>
    </source>
</evidence>
<keyword evidence="5 8" id="KW-0378">Hydrolase</keyword>